<dbReference type="Gene3D" id="1.25.40.10">
    <property type="entry name" value="Tetratricopeptide repeat domain"/>
    <property type="match status" value="1"/>
</dbReference>
<evidence type="ECO:0000256" key="3">
    <source>
        <dbReference type="PROSITE-ProRule" id="PRU00339"/>
    </source>
</evidence>
<protein>
    <submittedName>
        <fullName evidence="4">Uncharacterized protein</fullName>
    </submittedName>
</protein>
<evidence type="ECO:0000313" key="5">
    <source>
        <dbReference type="Proteomes" id="UP000660262"/>
    </source>
</evidence>
<dbReference type="EMBL" id="BNJQ01000013">
    <property type="protein sequence ID" value="GHP06467.1"/>
    <property type="molecule type" value="Genomic_DNA"/>
</dbReference>
<proteinExistence type="predicted"/>
<dbReference type="SMART" id="SM00028">
    <property type="entry name" value="TPR"/>
    <property type="match status" value="3"/>
</dbReference>
<keyword evidence="2 3" id="KW-0802">TPR repeat</keyword>
<dbReference type="InterPro" id="IPR011990">
    <property type="entry name" value="TPR-like_helical_dom_sf"/>
</dbReference>
<dbReference type="PROSITE" id="PS50005">
    <property type="entry name" value="TPR"/>
    <property type="match status" value="2"/>
</dbReference>
<sequence>MSSACQRAVGARCCSSVSRSSYGGRREVTQVRKVNRRHYLKGLLGGSFVGSFYGAPFAFASPPTATEISSEADELRVASSMFASALDAPDVREEERLWTEILDRYGCNSTPTGWRADACARAVGNRGNARSRQGKLEAALQDFEQSINLAPESNDPRVNRGATLEALGRFDEAASDYLFVLERDPNDPVAHNNLGNARLAMGEYEQARASYHKASTLAPQFSFAANNEAIASFQLGDDTFAFRSWRSLLRKYPGFDDARAALAAALWATGEAAKAEDELARVDDMRYRDKAWREKYRRWPPRLESAMDAMLELRFS</sequence>
<dbReference type="InterPro" id="IPR011717">
    <property type="entry name" value="TPR-4"/>
</dbReference>
<dbReference type="Proteomes" id="UP000660262">
    <property type="component" value="Unassembled WGS sequence"/>
</dbReference>
<dbReference type="PANTHER" id="PTHR44858">
    <property type="entry name" value="TETRATRICOPEPTIDE REPEAT PROTEIN 6"/>
    <property type="match status" value="1"/>
</dbReference>
<dbReference type="Pfam" id="PF13432">
    <property type="entry name" value="TPR_16"/>
    <property type="match status" value="1"/>
</dbReference>
<dbReference type="OrthoDB" id="421121at2759"/>
<feature type="repeat" description="TPR" evidence="3">
    <location>
        <begin position="120"/>
        <end position="153"/>
    </location>
</feature>
<dbReference type="GO" id="GO:0042802">
    <property type="term" value="F:identical protein binding"/>
    <property type="evidence" value="ECO:0007669"/>
    <property type="project" value="InterPro"/>
</dbReference>
<reference evidence="4" key="1">
    <citation type="submission" date="2020-10" db="EMBL/GenBank/DDBJ databases">
        <title>Unveiling of a novel bifunctional photoreceptor, Dualchrome1, isolated from a cosmopolitan green alga.</title>
        <authorList>
            <person name="Suzuki S."/>
            <person name="Kawachi M."/>
        </authorList>
    </citation>
    <scope>NUCLEOTIDE SEQUENCE</scope>
    <source>
        <strain evidence="4">NIES 2893</strain>
    </source>
</reference>
<evidence type="ECO:0000256" key="2">
    <source>
        <dbReference type="ARBA" id="ARBA00022803"/>
    </source>
</evidence>
<organism evidence="4 5">
    <name type="scientific">Pycnococcus provasolii</name>
    <dbReference type="NCBI Taxonomy" id="41880"/>
    <lineage>
        <taxon>Eukaryota</taxon>
        <taxon>Viridiplantae</taxon>
        <taxon>Chlorophyta</taxon>
        <taxon>Pseudoscourfieldiophyceae</taxon>
        <taxon>Pseudoscourfieldiales</taxon>
        <taxon>Pycnococcaceae</taxon>
        <taxon>Pycnococcus</taxon>
    </lineage>
</organism>
<dbReference type="PANTHER" id="PTHR44858:SF17">
    <property type="match status" value="1"/>
</dbReference>
<keyword evidence="5" id="KW-1185">Reference proteome</keyword>
<dbReference type="InterPro" id="IPR019734">
    <property type="entry name" value="TPR_rpt"/>
</dbReference>
<feature type="repeat" description="TPR" evidence="3">
    <location>
        <begin position="188"/>
        <end position="221"/>
    </location>
</feature>
<accession>A0A830HN46</accession>
<keyword evidence="1" id="KW-0677">Repeat</keyword>
<gene>
    <name evidence="4" type="ORF">PPROV_000521200</name>
</gene>
<name>A0A830HN46_9CHLO</name>
<dbReference type="AlphaFoldDB" id="A0A830HN46"/>
<dbReference type="Pfam" id="PF07721">
    <property type="entry name" value="TPR_4"/>
    <property type="match status" value="1"/>
</dbReference>
<dbReference type="Pfam" id="PF00515">
    <property type="entry name" value="TPR_1"/>
    <property type="match status" value="1"/>
</dbReference>
<comment type="caution">
    <text evidence="4">The sequence shown here is derived from an EMBL/GenBank/DDBJ whole genome shotgun (WGS) entry which is preliminary data.</text>
</comment>
<evidence type="ECO:0000256" key="1">
    <source>
        <dbReference type="ARBA" id="ARBA00022737"/>
    </source>
</evidence>
<evidence type="ECO:0000313" key="4">
    <source>
        <dbReference type="EMBL" id="GHP06467.1"/>
    </source>
</evidence>
<dbReference type="SUPFAM" id="SSF48452">
    <property type="entry name" value="TPR-like"/>
    <property type="match status" value="1"/>
</dbReference>
<dbReference type="InterPro" id="IPR050498">
    <property type="entry name" value="Ycf3"/>
</dbReference>